<dbReference type="PANTHER" id="PTHR44846">
    <property type="entry name" value="MANNOSYL-D-GLYCERATE TRANSPORT/METABOLISM SYSTEM REPRESSOR MNGR-RELATED"/>
    <property type="match status" value="1"/>
</dbReference>
<evidence type="ECO:0000259" key="5">
    <source>
        <dbReference type="PROSITE" id="PS50949"/>
    </source>
</evidence>
<dbReference type="GO" id="GO:0003700">
    <property type="term" value="F:DNA-binding transcription factor activity"/>
    <property type="evidence" value="ECO:0007669"/>
    <property type="project" value="UniProtKB-UniRule"/>
</dbReference>
<dbReference type="InterPro" id="IPR036390">
    <property type="entry name" value="WH_DNA-bd_sf"/>
</dbReference>
<reference evidence="6 7" key="1">
    <citation type="submission" date="2016-11" db="EMBL/GenBank/DDBJ databases">
        <title>Complete genome sequence of the aerobically denitrifying bacterium Chelatococcus daeguensis TAD1.</title>
        <authorList>
            <person name="Yang Y."/>
            <person name="Huang S."/>
            <person name="Lin E."/>
        </authorList>
    </citation>
    <scope>NUCLEOTIDE SEQUENCE [LARGE SCALE GENOMIC DNA]</scope>
    <source>
        <strain evidence="6 7">TAD1</strain>
    </source>
</reference>
<dbReference type="InterPro" id="IPR036388">
    <property type="entry name" value="WH-like_DNA-bd_sf"/>
</dbReference>
<dbReference type="RefSeq" id="WP_071923892.1">
    <property type="nucleotide sequence ID" value="NZ_CP018095.1"/>
</dbReference>
<dbReference type="Proteomes" id="UP000182703">
    <property type="component" value="Chromosome"/>
</dbReference>
<protein>
    <recommendedName>
        <fullName evidence="4">Histidine utilization repressor</fullName>
    </recommendedName>
</protein>
<evidence type="ECO:0000313" key="6">
    <source>
        <dbReference type="EMBL" id="APF37741.1"/>
    </source>
</evidence>
<dbReference type="PROSITE" id="PS50949">
    <property type="entry name" value="HTH_GNTR"/>
    <property type="match status" value="1"/>
</dbReference>
<dbReference type="EMBL" id="CP018095">
    <property type="protein sequence ID" value="APF37741.1"/>
    <property type="molecule type" value="Genomic_DNA"/>
</dbReference>
<evidence type="ECO:0000256" key="3">
    <source>
        <dbReference type="ARBA" id="ARBA00023163"/>
    </source>
</evidence>
<dbReference type="SUPFAM" id="SSF64288">
    <property type="entry name" value="Chorismate lyase-like"/>
    <property type="match status" value="1"/>
</dbReference>
<keyword evidence="7" id="KW-1185">Reference proteome</keyword>
<gene>
    <name evidence="6" type="ORF">BOQ54_10740</name>
</gene>
<dbReference type="PRINTS" id="PR00035">
    <property type="entry name" value="HTHGNTR"/>
</dbReference>
<dbReference type="Gene3D" id="3.40.1410.10">
    <property type="entry name" value="Chorismate lyase-like"/>
    <property type="match status" value="1"/>
</dbReference>
<name>A0AAC9JR74_9HYPH</name>
<evidence type="ECO:0000256" key="4">
    <source>
        <dbReference type="NCBIfam" id="TIGR02018"/>
    </source>
</evidence>
<accession>A0AAC9JR74</accession>
<feature type="domain" description="HTH gntR-type" evidence="5">
    <location>
        <begin position="8"/>
        <end position="76"/>
    </location>
</feature>
<proteinExistence type="predicted"/>
<dbReference type="GO" id="GO:0006547">
    <property type="term" value="P:L-histidine metabolic process"/>
    <property type="evidence" value="ECO:0007669"/>
    <property type="project" value="UniProtKB-UniRule"/>
</dbReference>
<dbReference type="AlphaFoldDB" id="A0AAC9JR74"/>
<dbReference type="SUPFAM" id="SSF46785">
    <property type="entry name" value="Winged helix' DNA-binding domain"/>
    <property type="match status" value="1"/>
</dbReference>
<dbReference type="InterPro" id="IPR010248">
    <property type="entry name" value="His_ut_repres"/>
</dbReference>
<keyword evidence="1" id="KW-0805">Transcription regulation</keyword>
<dbReference type="InterPro" id="IPR050679">
    <property type="entry name" value="Bact_HTH_transcr_reg"/>
</dbReference>
<dbReference type="GO" id="GO:0003677">
    <property type="term" value="F:DNA binding"/>
    <property type="evidence" value="ECO:0007669"/>
    <property type="project" value="UniProtKB-UniRule"/>
</dbReference>
<dbReference type="NCBIfam" id="TIGR02018">
    <property type="entry name" value="his_ut_repres"/>
    <property type="match status" value="1"/>
</dbReference>
<dbReference type="CDD" id="cd07377">
    <property type="entry name" value="WHTH_GntR"/>
    <property type="match status" value="1"/>
</dbReference>
<dbReference type="InterPro" id="IPR028978">
    <property type="entry name" value="Chorismate_lyase_/UTRA_dom_sf"/>
</dbReference>
<organism evidence="6 7">
    <name type="scientific">Chelatococcus daeguensis</name>
    <dbReference type="NCBI Taxonomy" id="444444"/>
    <lineage>
        <taxon>Bacteria</taxon>
        <taxon>Pseudomonadati</taxon>
        <taxon>Pseudomonadota</taxon>
        <taxon>Alphaproteobacteria</taxon>
        <taxon>Hyphomicrobiales</taxon>
        <taxon>Chelatococcaceae</taxon>
        <taxon>Chelatococcus</taxon>
    </lineage>
</organism>
<dbReference type="InterPro" id="IPR000524">
    <property type="entry name" value="Tscrpt_reg_HTH_GntR"/>
</dbReference>
<dbReference type="SMART" id="SM00866">
    <property type="entry name" value="UTRA"/>
    <property type="match status" value="1"/>
</dbReference>
<evidence type="ECO:0000256" key="2">
    <source>
        <dbReference type="ARBA" id="ARBA00023125"/>
    </source>
</evidence>
<evidence type="ECO:0000256" key="1">
    <source>
        <dbReference type="ARBA" id="ARBA00023015"/>
    </source>
</evidence>
<dbReference type="GO" id="GO:0045892">
    <property type="term" value="P:negative regulation of DNA-templated transcription"/>
    <property type="evidence" value="ECO:0007669"/>
    <property type="project" value="UniProtKB-UniRule"/>
</dbReference>
<dbReference type="InterPro" id="IPR011663">
    <property type="entry name" value="UTRA"/>
</dbReference>
<dbReference type="PANTHER" id="PTHR44846:SF16">
    <property type="entry name" value="TRANSCRIPTIONAL REGULATOR PHNF-RELATED"/>
    <property type="match status" value="1"/>
</dbReference>
<keyword evidence="2" id="KW-0238">DNA-binding</keyword>
<dbReference type="Pfam" id="PF00392">
    <property type="entry name" value="GntR"/>
    <property type="match status" value="1"/>
</dbReference>
<dbReference type="SMART" id="SM00345">
    <property type="entry name" value="HTH_GNTR"/>
    <property type="match status" value="1"/>
</dbReference>
<dbReference type="FunFam" id="1.10.10.10:FF:000079">
    <property type="entry name" value="GntR family transcriptional regulator"/>
    <property type="match status" value="1"/>
</dbReference>
<keyword evidence="3" id="KW-0804">Transcription</keyword>
<dbReference type="Gene3D" id="1.10.10.10">
    <property type="entry name" value="Winged helix-like DNA-binding domain superfamily/Winged helix DNA-binding domain"/>
    <property type="match status" value="1"/>
</dbReference>
<dbReference type="Pfam" id="PF07702">
    <property type="entry name" value="UTRA"/>
    <property type="match status" value="1"/>
</dbReference>
<evidence type="ECO:0000313" key="7">
    <source>
        <dbReference type="Proteomes" id="UP000182703"/>
    </source>
</evidence>
<sequence length="242" mass="26598">MVSIAEPLPRYAEIRRALEEKILSGEWPPGHRVPSEHDLVAQFGCSRMTVNKAISALAAAGLVVRRRRSGSFVAAPKSQETVLEVHDIKAEITGSGRAYRYVILDRERRRARPEDLARLGAARGSFDVEALTVLHFADERPFVHERRLINLAVVPAAAREAFAASPPGTWLLEQIPWTEAEHIIRAENAGADVAHHLAIARGAACLVVVRRTFQAGATITAVTLTYPGERHQLVARFSPATR</sequence>
<dbReference type="KEGG" id="cdq:BOQ54_10740"/>